<dbReference type="RefSeq" id="WP_350777800.1">
    <property type="nucleotide sequence ID" value="NZ_JBEPEK010000026.1"/>
</dbReference>
<keyword evidence="3" id="KW-0804">Transcription</keyword>
<evidence type="ECO:0000259" key="4">
    <source>
        <dbReference type="PROSITE" id="PS50949"/>
    </source>
</evidence>
<evidence type="ECO:0000256" key="1">
    <source>
        <dbReference type="ARBA" id="ARBA00023015"/>
    </source>
</evidence>
<keyword evidence="1" id="KW-0805">Transcription regulation</keyword>
<name>A0ABV1WQ47_9ACTN</name>
<protein>
    <submittedName>
        <fullName evidence="5">GntR family transcriptional regulator</fullName>
    </submittedName>
</protein>
<dbReference type="InterPro" id="IPR036388">
    <property type="entry name" value="WH-like_DNA-bd_sf"/>
</dbReference>
<dbReference type="SMART" id="SM00345">
    <property type="entry name" value="HTH_GNTR"/>
    <property type="match status" value="1"/>
</dbReference>
<dbReference type="SUPFAM" id="SSF46785">
    <property type="entry name" value="Winged helix' DNA-binding domain"/>
    <property type="match status" value="1"/>
</dbReference>
<proteinExistence type="predicted"/>
<keyword evidence="2" id="KW-0238">DNA-binding</keyword>
<organism evidence="5 6">
    <name type="scientific">Streptomyces hyaluromycini</name>
    <dbReference type="NCBI Taxonomy" id="1377993"/>
    <lineage>
        <taxon>Bacteria</taxon>
        <taxon>Bacillati</taxon>
        <taxon>Actinomycetota</taxon>
        <taxon>Actinomycetes</taxon>
        <taxon>Kitasatosporales</taxon>
        <taxon>Streptomycetaceae</taxon>
        <taxon>Streptomyces</taxon>
    </lineage>
</organism>
<dbReference type="EMBL" id="JBEPEK010000026">
    <property type="protein sequence ID" value="MER7178988.1"/>
    <property type="molecule type" value="Genomic_DNA"/>
</dbReference>
<sequence length="234" mass="25759">MSVPSSEPLSLGDAAYRQLRADIVSCRIVPGRRLTERSLAETTGFGISPIRDALSRLSHEGLVQTMPRKGYQVTPLTLKSVDDLFTLWRIVGPETIRLGVQDATAEQRRQIIAALSTAIRGSDEVDEQPMRRGEAVAACFAHLAAATDNDYLIRIHDRLQNDITRVLALILTESDTSMAAPSLDAELVEFVERRDGDAAAALARDYIGDLHARVLRILTRWPSVVASEITTVRD</sequence>
<feature type="domain" description="HTH gntR-type" evidence="4">
    <location>
        <begin position="9"/>
        <end position="76"/>
    </location>
</feature>
<gene>
    <name evidence="5" type="ORF">ABT404_05810</name>
</gene>
<dbReference type="InterPro" id="IPR011711">
    <property type="entry name" value="GntR_C"/>
</dbReference>
<dbReference type="InterPro" id="IPR000524">
    <property type="entry name" value="Tscrpt_reg_HTH_GntR"/>
</dbReference>
<dbReference type="PANTHER" id="PTHR43537:SF5">
    <property type="entry name" value="UXU OPERON TRANSCRIPTIONAL REGULATOR"/>
    <property type="match status" value="1"/>
</dbReference>
<dbReference type="Gene3D" id="1.10.10.10">
    <property type="entry name" value="Winged helix-like DNA-binding domain superfamily/Winged helix DNA-binding domain"/>
    <property type="match status" value="1"/>
</dbReference>
<dbReference type="InterPro" id="IPR036390">
    <property type="entry name" value="WH_DNA-bd_sf"/>
</dbReference>
<dbReference type="CDD" id="cd07377">
    <property type="entry name" value="WHTH_GntR"/>
    <property type="match status" value="1"/>
</dbReference>
<evidence type="ECO:0000313" key="6">
    <source>
        <dbReference type="Proteomes" id="UP001474181"/>
    </source>
</evidence>
<comment type="caution">
    <text evidence="5">The sequence shown here is derived from an EMBL/GenBank/DDBJ whole genome shotgun (WGS) entry which is preliminary data.</text>
</comment>
<dbReference type="SMART" id="SM00895">
    <property type="entry name" value="FCD"/>
    <property type="match status" value="1"/>
</dbReference>
<dbReference type="PANTHER" id="PTHR43537">
    <property type="entry name" value="TRANSCRIPTIONAL REGULATOR, GNTR FAMILY"/>
    <property type="match status" value="1"/>
</dbReference>
<keyword evidence="6" id="KW-1185">Reference proteome</keyword>
<evidence type="ECO:0000256" key="3">
    <source>
        <dbReference type="ARBA" id="ARBA00023163"/>
    </source>
</evidence>
<evidence type="ECO:0000256" key="2">
    <source>
        <dbReference type="ARBA" id="ARBA00023125"/>
    </source>
</evidence>
<dbReference type="PROSITE" id="PS50949">
    <property type="entry name" value="HTH_GNTR"/>
    <property type="match status" value="1"/>
</dbReference>
<dbReference type="InterPro" id="IPR008920">
    <property type="entry name" value="TF_FadR/GntR_C"/>
</dbReference>
<dbReference type="SUPFAM" id="SSF48008">
    <property type="entry name" value="GntR ligand-binding domain-like"/>
    <property type="match status" value="1"/>
</dbReference>
<dbReference type="Gene3D" id="1.20.120.530">
    <property type="entry name" value="GntR ligand-binding domain-like"/>
    <property type="match status" value="1"/>
</dbReference>
<dbReference type="Pfam" id="PF07729">
    <property type="entry name" value="FCD"/>
    <property type="match status" value="1"/>
</dbReference>
<reference evidence="5 6" key="1">
    <citation type="submission" date="2024-06" db="EMBL/GenBank/DDBJ databases">
        <title>The Natural Products Discovery Center: Release of the First 8490 Sequenced Strains for Exploring Actinobacteria Biosynthetic Diversity.</title>
        <authorList>
            <person name="Kalkreuter E."/>
            <person name="Kautsar S.A."/>
            <person name="Yang D."/>
            <person name="Bader C.D."/>
            <person name="Teijaro C.N."/>
            <person name="Fluegel L."/>
            <person name="Davis C.M."/>
            <person name="Simpson J.R."/>
            <person name="Lauterbach L."/>
            <person name="Steele A.D."/>
            <person name="Gui C."/>
            <person name="Meng S."/>
            <person name="Li G."/>
            <person name="Viehrig K."/>
            <person name="Ye F."/>
            <person name="Su P."/>
            <person name="Kiefer A.F."/>
            <person name="Nichols A."/>
            <person name="Cepeda A.J."/>
            <person name="Yan W."/>
            <person name="Fan B."/>
            <person name="Jiang Y."/>
            <person name="Adhikari A."/>
            <person name="Zheng C.-J."/>
            <person name="Schuster L."/>
            <person name="Cowan T.M."/>
            <person name="Smanski M.J."/>
            <person name="Chevrette M.G."/>
            <person name="De Carvalho L.P.S."/>
            <person name="Shen B."/>
        </authorList>
    </citation>
    <scope>NUCLEOTIDE SEQUENCE [LARGE SCALE GENOMIC DNA]</scope>
    <source>
        <strain evidence="5 6">NPDC000234</strain>
    </source>
</reference>
<dbReference type="Proteomes" id="UP001474181">
    <property type="component" value="Unassembled WGS sequence"/>
</dbReference>
<dbReference type="Pfam" id="PF00392">
    <property type="entry name" value="GntR"/>
    <property type="match status" value="1"/>
</dbReference>
<evidence type="ECO:0000313" key="5">
    <source>
        <dbReference type="EMBL" id="MER7178988.1"/>
    </source>
</evidence>
<accession>A0ABV1WQ47</accession>